<protein>
    <submittedName>
        <fullName evidence="4">Cytochrome P450</fullName>
    </submittedName>
</protein>
<dbReference type="Proteomes" id="UP001501444">
    <property type="component" value="Unassembled WGS sequence"/>
</dbReference>
<comment type="similarity">
    <text evidence="1 2">Belongs to the cytochrome P450 family.</text>
</comment>
<keyword evidence="2" id="KW-0408">Iron</keyword>
<dbReference type="InterPro" id="IPR002397">
    <property type="entry name" value="Cyt_P450_B"/>
</dbReference>
<dbReference type="EMBL" id="BAAARV010000113">
    <property type="protein sequence ID" value="GAA2388574.1"/>
    <property type="molecule type" value="Genomic_DNA"/>
</dbReference>
<reference evidence="5" key="1">
    <citation type="journal article" date="2019" name="Int. J. Syst. Evol. Microbiol.">
        <title>The Global Catalogue of Microorganisms (GCM) 10K type strain sequencing project: providing services to taxonomists for standard genome sequencing and annotation.</title>
        <authorList>
            <consortium name="The Broad Institute Genomics Platform"/>
            <consortium name="The Broad Institute Genome Sequencing Center for Infectious Disease"/>
            <person name="Wu L."/>
            <person name="Ma J."/>
        </authorList>
    </citation>
    <scope>NUCLEOTIDE SEQUENCE [LARGE SCALE GENOMIC DNA]</scope>
    <source>
        <strain evidence="5">JCM 3272</strain>
    </source>
</reference>
<keyword evidence="2" id="KW-0560">Oxidoreductase</keyword>
<dbReference type="InterPro" id="IPR017972">
    <property type="entry name" value="Cyt_P450_CS"/>
</dbReference>
<dbReference type="PANTHER" id="PTHR46696">
    <property type="entry name" value="P450, PUTATIVE (EUROFUNG)-RELATED"/>
    <property type="match status" value="1"/>
</dbReference>
<dbReference type="Gene3D" id="1.10.630.10">
    <property type="entry name" value="Cytochrome P450"/>
    <property type="match status" value="1"/>
</dbReference>
<keyword evidence="2" id="KW-0479">Metal-binding</keyword>
<comment type="caution">
    <text evidence="4">The sequence shown here is derived from an EMBL/GenBank/DDBJ whole genome shotgun (WGS) entry which is preliminary data.</text>
</comment>
<keyword evidence="2" id="KW-0503">Monooxygenase</keyword>
<dbReference type="CDD" id="cd11029">
    <property type="entry name" value="CYP107-like"/>
    <property type="match status" value="1"/>
</dbReference>
<evidence type="ECO:0000256" key="2">
    <source>
        <dbReference type="RuleBase" id="RU000461"/>
    </source>
</evidence>
<dbReference type="InterPro" id="IPR001128">
    <property type="entry name" value="Cyt_P450"/>
</dbReference>
<dbReference type="SUPFAM" id="SSF48264">
    <property type="entry name" value="Cytochrome P450"/>
    <property type="match status" value="1"/>
</dbReference>
<gene>
    <name evidence="4" type="ORF">GCM10010170_099860</name>
</gene>
<keyword evidence="2" id="KW-0349">Heme</keyword>
<name>A0ABP5UV67_9ACTN</name>
<proteinExistence type="inferred from homology"/>
<evidence type="ECO:0000256" key="1">
    <source>
        <dbReference type="ARBA" id="ARBA00010617"/>
    </source>
</evidence>
<feature type="region of interest" description="Disordered" evidence="3">
    <location>
        <begin position="1"/>
        <end position="20"/>
    </location>
</feature>
<evidence type="ECO:0000313" key="5">
    <source>
        <dbReference type="Proteomes" id="UP001501444"/>
    </source>
</evidence>
<accession>A0ABP5UV67</accession>
<dbReference type="InterPro" id="IPR036396">
    <property type="entry name" value="Cyt_P450_sf"/>
</dbReference>
<sequence>MSDRPTLSTSDRESTRDPYTSLAALRDQAPLSRVVVDGLPVWLVTRYDEAVRILSDPRMSNDGLRYAGPEAHTVAWTGVTTAGVQAHLLRVDPPDHTRLRRLVSKVFTPRRVAALEPRIRTTARELIAALPAGDARADLLAAYAGPLPVEVIAELFGVPTPRLGEFRYWTDRYAGASESEGELQAEASRRLATILGDLIRRRREELADATLDVEHEGTLLDGLIKARDHDDRLDERELITMAFLLLATGYETTVNLIANGLLVLMSAPGRLARLVADPGLVPVAIEEILRVESPVKTVTPRYATEDIQVGDALIAAGDAVLVHHGAVNRDPAKFADADVYDLQHSGSHLAFGHGVHYCLGAPLARLEARVALEELLAARPHMELAVPVDIIEWRHSRIIRGVRALPVRLGRASAPDGD</sequence>
<evidence type="ECO:0000313" key="4">
    <source>
        <dbReference type="EMBL" id="GAA2388574.1"/>
    </source>
</evidence>
<keyword evidence="5" id="KW-1185">Reference proteome</keyword>
<dbReference type="PRINTS" id="PR00385">
    <property type="entry name" value="P450"/>
</dbReference>
<dbReference type="PROSITE" id="PS00086">
    <property type="entry name" value="CYTOCHROME_P450"/>
    <property type="match status" value="1"/>
</dbReference>
<organism evidence="4 5">
    <name type="scientific">Dactylosporangium salmoneum</name>
    <dbReference type="NCBI Taxonomy" id="53361"/>
    <lineage>
        <taxon>Bacteria</taxon>
        <taxon>Bacillati</taxon>
        <taxon>Actinomycetota</taxon>
        <taxon>Actinomycetes</taxon>
        <taxon>Micromonosporales</taxon>
        <taxon>Micromonosporaceae</taxon>
        <taxon>Dactylosporangium</taxon>
    </lineage>
</organism>
<evidence type="ECO:0000256" key="3">
    <source>
        <dbReference type="SAM" id="MobiDB-lite"/>
    </source>
</evidence>
<dbReference type="RefSeq" id="WP_344619790.1">
    <property type="nucleotide sequence ID" value="NZ_BAAARV010000113.1"/>
</dbReference>
<dbReference type="Pfam" id="PF00067">
    <property type="entry name" value="p450"/>
    <property type="match status" value="1"/>
</dbReference>
<dbReference type="PANTHER" id="PTHR46696:SF1">
    <property type="entry name" value="CYTOCHROME P450 YJIB-RELATED"/>
    <property type="match status" value="1"/>
</dbReference>
<dbReference type="PRINTS" id="PR00359">
    <property type="entry name" value="BP450"/>
</dbReference>